<dbReference type="Proteomes" id="UP000708208">
    <property type="component" value="Unassembled WGS sequence"/>
</dbReference>
<evidence type="ECO:0000256" key="1">
    <source>
        <dbReference type="SAM" id="SignalP"/>
    </source>
</evidence>
<gene>
    <name evidence="2" type="ORF">AFUS01_LOCUS27742</name>
</gene>
<evidence type="ECO:0000313" key="3">
    <source>
        <dbReference type="Proteomes" id="UP000708208"/>
    </source>
</evidence>
<name>A0A8J2KP95_9HEXA</name>
<feature type="chain" id="PRO_5035297085" description="WAP domain-containing protein" evidence="1">
    <location>
        <begin position="23"/>
        <end position="102"/>
    </location>
</feature>
<evidence type="ECO:0000313" key="2">
    <source>
        <dbReference type="EMBL" id="CAG7817161.1"/>
    </source>
</evidence>
<keyword evidence="1" id="KW-0732">Signal</keyword>
<dbReference type="EMBL" id="CAJVCH010387089">
    <property type="protein sequence ID" value="CAG7817161.1"/>
    <property type="molecule type" value="Genomic_DNA"/>
</dbReference>
<organism evidence="2 3">
    <name type="scientific">Allacma fusca</name>
    <dbReference type="NCBI Taxonomy" id="39272"/>
    <lineage>
        <taxon>Eukaryota</taxon>
        <taxon>Metazoa</taxon>
        <taxon>Ecdysozoa</taxon>
        <taxon>Arthropoda</taxon>
        <taxon>Hexapoda</taxon>
        <taxon>Collembola</taxon>
        <taxon>Symphypleona</taxon>
        <taxon>Sminthuridae</taxon>
        <taxon>Allacma</taxon>
    </lineage>
</organism>
<feature type="signal peptide" evidence="1">
    <location>
        <begin position="1"/>
        <end position="22"/>
    </location>
</feature>
<accession>A0A8J2KP95</accession>
<reference evidence="2" key="1">
    <citation type="submission" date="2021-06" db="EMBL/GenBank/DDBJ databases">
        <authorList>
            <person name="Hodson N. C."/>
            <person name="Mongue J. A."/>
            <person name="Jaron S. K."/>
        </authorList>
    </citation>
    <scope>NUCLEOTIDE SEQUENCE</scope>
</reference>
<sequence length="102" mass="11680">MKLLVFLSFVLLGSYTSFQIAAESEFVTDPSINWRCLGFPTVNCILPPKYYCHQQSDCIRADANHRPSRCCLRVCDVQCTELLRPNHNSLTHTSENVPEEIF</sequence>
<keyword evidence="3" id="KW-1185">Reference proteome</keyword>
<proteinExistence type="predicted"/>
<comment type="caution">
    <text evidence="2">The sequence shown here is derived from an EMBL/GenBank/DDBJ whole genome shotgun (WGS) entry which is preliminary data.</text>
</comment>
<dbReference type="AlphaFoldDB" id="A0A8J2KP95"/>
<protein>
    <recommendedName>
        <fullName evidence="4">WAP domain-containing protein</fullName>
    </recommendedName>
</protein>
<evidence type="ECO:0008006" key="4">
    <source>
        <dbReference type="Google" id="ProtNLM"/>
    </source>
</evidence>